<reference evidence="3 4" key="1">
    <citation type="submission" date="2021-11" db="EMBL/GenBank/DDBJ databases">
        <authorList>
            <person name="Lee D.-H."/>
            <person name="Kim S.-B."/>
        </authorList>
    </citation>
    <scope>NUCLEOTIDE SEQUENCE [LARGE SCALE GENOMIC DNA]</scope>
    <source>
        <strain evidence="3 4">KCTC 52223</strain>
    </source>
</reference>
<proteinExistence type="predicted"/>
<evidence type="ECO:0000256" key="1">
    <source>
        <dbReference type="SAM" id="Phobius"/>
    </source>
</evidence>
<dbReference type="EMBL" id="JAJISD010000001">
    <property type="protein sequence ID" value="MCC8427758.1"/>
    <property type="molecule type" value="Genomic_DNA"/>
</dbReference>
<feature type="transmembrane region" description="Helical" evidence="1">
    <location>
        <begin position="199"/>
        <end position="216"/>
    </location>
</feature>
<dbReference type="SUPFAM" id="SSF103481">
    <property type="entry name" value="Multidrug resistance efflux transporter EmrE"/>
    <property type="match status" value="2"/>
</dbReference>
<dbReference type="Gene3D" id="1.10.3730.20">
    <property type="match status" value="1"/>
</dbReference>
<feature type="transmembrane region" description="Helical" evidence="1">
    <location>
        <begin position="228"/>
        <end position="252"/>
    </location>
</feature>
<dbReference type="InterPro" id="IPR000620">
    <property type="entry name" value="EamA_dom"/>
</dbReference>
<keyword evidence="1" id="KW-0812">Transmembrane</keyword>
<keyword evidence="1" id="KW-0472">Membrane</keyword>
<dbReference type="Pfam" id="PF00892">
    <property type="entry name" value="EamA"/>
    <property type="match status" value="2"/>
</dbReference>
<dbReference type="Proteomes" id="UP001198862">
    <property type="component" value="Unassembled WGS sequence"/>
</dbReference>
<evidence type="ECO:0000313" key="4">
    <source>
        <dbReference type="Proteomes" id="UP001198862"/>
    </source>
</evidence>
<name>A0ABS8KQ02_9HYPH</name>
<feature type="transmembrane region" description="Helical" evidence="1">
    <location>
        <begin position="161"/>
        <end position="179"/>
    </location>
</feature>
<feature type="transmembrane region" description="Helical" evidence="1">
    <location>
        <begin position="286"/>
        <end position="303"/>
    </location>
</feature>
<accession>A0ABS8KQ02</accession>
<feature type="transmembrane region" description="Helical" evidence="1">
    <location>
        <begin position="258"/>
        <end position="277"/>
    </location>
</feature>
<dbReference type="RefSeq" id="WP_230548979.1">
    <property type="nucleotide sequence ID" value="NZ_JAJISD010000001.1"/>
</dbReference>
<feature type="domain" description="EamA" evidence="2">
    <location>
        <begin position="19"/>
        <end position="144"/>
    </location>
</feature>
<protein>
    <submittedName>
        <fullName evidence="3">DMT family transporter</fullName>
    </submittedName>
</protein>
<evidence type="ECO:0000313" key="3">
    <source>
        <dbReference type="EMBL" id="MCC8427758.1"/>
    </source>
</evidence>
<evidence type="ECO:0000259" key="2">
    <source>
        <dbReference type="Pfam" id="PF00892"/>
    </source>
</evidence>
<organism evidence="3 4">
    <name type="scientific">Reyranella aquatilis</name>
    <dbReference type="NCBI Taxonomy" id="2035356"/>
    <lineage>
        <taxon>Bacteria</taxon>
        <taxon>Pseudomonadati</taxon>
        <taxon>Pseudomonadota</taxon>
        <taxon>Alphaproteobacteria</taxon>
        <taxon>Hyphomicrobiales</taxon>
        <taxon>Reyranellaceae</taxon>
        <taxon>Reyranella</taxon>
    </lineage>
</organism>
<gene>
    <name evidence="3" type="ORF">LJ725_02195</name>
</gene>
<sequence>MISLPWIWIPLTVFAAGAQTVRNTAQRHLTAELGTLGATLVRFLYGMPVLAVWLCLVLVVGGFPHPTLTWTFGGWVVVAALSQMSGTALLLRAMEERSFAIGLVYSKSEVIQVALFSVVFLGETISGLAIAAIVVATLGVMLLSPRPPALDGAKSRWADPAALYGLASGSAFAISVVGYRGANLALHTGSPFLAAAETLFWSQFLQAALLTAWLLARKPTIVLAALRQWRVSIFAGVAGASASLANVTALALAPASQVRTLILIEVVFSYFVSRRIFHERTNRRELTGIILVMAGVILIVSNAR</sequence>
<dbReference type="PANTHER" id="PTHR22911">
    <property type="entry name" value="ACYL-MALONYL CONDENSING ENZYME-RELATED"/>
    <property type="match status" value="1"/>
</dbReference>
<feature type="domain" description="EamA" evidence="2">
    <location>
        <begin position="162"/>
        <end position="300"/>
    </location>
</feature>
<comment type="caution">
    <text evidence="3">The sequence shown here is derived from an EMBL/GenBank/DDBJ whole genome shotgun (WGS) entry which is preliminary data.</text>
</comment>
<feature type="transmembrane region" description="Helical" evidence="1">
    <location>
        <begin position="44"/>
        <end position="63"/>
    </location>
</feature>
<keyword evidence="4" id="KW-1185">Reference proteome</keyword>
<feature type="transmembrane region" description="Helical" evidence="1">
    <location>
        <begin position="111"/>
        <end position="140"/>
    </location>
</feature>
<keyword evidence="1" id="KW-1133">Transmembrane helix</keyword>
<feature type="transmembrane region" description="Helical" evidence="1">
    <location>
        <begin position="70"/>
        <end position="91"/>
    </location>
</feature>
<dbReference type="InterPro" id="IPR037185">
    <property type="entry name" value="EmrE-like"/>
</dbReference>